<dbReference type="GO" id="GO:0000166">
    <property type="term" value="F:nucleotide binding"/>
    <property type="evidence" value="ECO:0007669"/>
    <property type="project" value="UniProtKB-KW"/>
</dbReference>
<dbReference type="InterPro" id="IPR027417">
    <property type="entry name" value="P-loop_NTPase"/>
</dbReference>
<dbReference type="SMART" id="SM00833">
    <property type="entry name" value="CobW_C"/>
    <property type="match status" value="1"/>
</dbReference>
<dbReference type="AlphaFoldDB" id="A0A438AHM4"/>
<dbReference type="InterPro" id="IPR036627">
    <property type="entry name" value="CobW-likC_sf"/>
</dbReference>
<comment type="function">
    <text evidence="5">Zinc chaperone that directly transfers zinc cofactor to target proteins, thereby activating them. Zinc is transferred from the CXCC motif in the GTPase domain to the zinc binding site in target proteins in a process requiring GTP hydrolysis.</text>
</comment>
<dbReference type="Pfam" id="PF07683">
    <property type="entry name" value="CobW_C"/>
    <property type="match status" value="1"/>
</dbReference>
<keyword evidence="1" id="KW-0547">Nucleotide-binding</keyword>
<dbReference type="SUPFAM" id="SSF52540">
    <property type="entry name" value="P-loop containing nucleoside triphosphate hydrolases"/>
    <property type="match status" value="1"/>
</dbReference>
<dbReference type="Pfam" id="PF02492">
    <property type="entry name" value="cobW"/>
    <property type="match status" value="1"/>
</dbReference>
<dbReference type="PANTHER" id="PTHR43603:SF1">
    <property type="entry name" value="ZINC-REGULATED GTPASE METALLOPROTEIN ACTIVATOR 1"/>
    <property type="match status" value="1"/>
</dbReference>
<evidence type="ECO:0000313" key="9">
    <source>
        <dbReference type="Proteomes" id="UP000285908"/>
    </source>
</evidence>
<comment type="similarity">
    <text evidence="4">Belongs to the SIMIBI class G3E GTPase family. ZNG1 subfamily.</text>
</comment>
<sequence>MSHPATDPRLPVTVLSGFLGAGKTTLLNEVLNNREGRRVAVIVNDMSEVNIDADLVRDGGADLSQTEETLVEMTNGCICCTLRGDLLAEVRRLADEKRFDYLLIESTGISEPLPVAATFEFRDEAGESLSDIARLDTMVTVVDTVNLLQDYASHDFIRDRGESLGDEDNRTLVDLLVDQIEFADVVVLNKISDAGPQRLDAARKIVTSLNPDAQIIEADHARVPQDRILGTGLFDFETAHEHPLWAKELYGFADHIPETEEYGVSSFVYRARRPFDPAAIHKVLTGPLQGVIRAKGHFWVATRPDWLAEFSLAGALSTVKPMGRWWATVPKSRWPDHPAARDYLARHWEEPFGDRRQELVFIGFDMDKVAITAALDAALMPGEGFTPAAWAGLPDPFPGWRMAEAAE</sequence>
<dbReference type="GO" id="GO:0016787">
    <property type="term" value="F:hydrolase activity"/>
    <property type="evidence" value="ECO:0007669"/>
    <property type="project" value="UniProtKB-KW"/>
</dbReference>
<evidence type="ECO:0000256" key="3">
    <source>
        <dbReference type="ARBA" id="ARBA00023186"/>
    </source>
</evidence>
<evidence type="ECO:0000256" key="6">
    <source>
        <dbReference type="ARBA" id="ARBA00049117"/>
    </source>
</evidence>
<accession>A0A438AHM4</accession>
<feature type="domain" description="CobW C-terminal" evidence="7">
    <location>
        <begin position="264"/>
        <end position="379"/>
    </location>
</feature>
<evidence type="ECO:0000259" key="7">
    <source>
        <dbReference type="SMART" id="SM00833"/>
    </source>
</evidence>
<name>A0A438AHM4_9RHOB</name>
<keyword evidence="9" id="KW-1185">Reference proteome</keyword>
<dbReference type="Proteomes" id="UP000285908">
    <property type="component" value="Unassembled WGS sequence"/>
</dbReference>
<evidence type="ECO:0000256" key="2">
    <source>
        <dbReference type="ARBA" id="ARBA00022801"/>
    </source>
</evidence>
<dbReference type="Gene3D" id="3.40.50.300">
    <property type="entry name" value="P-loop containing nucleotide triphosphate hydrolases"/>
    <property type="match status" value="1"/>
</dbReference>
<dbReference type="EMBL" id="RQXX01000003">
    <property type="protein sequence ID" value="RVV98231.1"/>
    <property type="molecule type" value="Genomic_DNA"/>
</dbReference>
<dbReference type="InterPro" id="IPR051927">
    <property type="entry name" value="Zn_Chap_cDPG_Synth"/>
</dbReference>
<dbReference type="PANTHER" id="PTHR43603">
    <property type="entry name" value="COBW DOMAIN-CONTAINING PROTEIN DDB_G0274527"/>
    <property type="match status" value="1"/>
</dbReference>
<comment type="catalytic activity">
    <reaction evidence="6">
        <text>GTP + H2O = GDP + phosphate + H(+)</text>
        <dbReference type="Rhea" id="RHEA:19669"/>
        <dbReference type="ChEBI" id="CHEBI:15377"/>
        <dbReference type="ChEBI" id="CHEBI:15378"/>
        <dbReference type="ChEBI" id="CHEBI:37565"/>
        <dbReference type="ChEBI" id="CHEBI:43474"/>
        <dbReference type="ChEBI" id="CHEBI:58189"/>
    </reaction>
    <physiologicalReaction direction="left-to-right" evidence="6">
        <dbReference type="Rhea" id="RHEA:19670"/>
    </physiologicalReaction>
</comment>
<dbReference type="InterPro" id="IPR011629">
    <property type="entry name" value="CobW-like_C"/>
</dbReference>
<gene>
    <name evidence="8" type="ORF">EKE94_10540</name>
</gene>
<evidence type="ECO:0000313" key="8">
    <source>
        <dbReference type="EMBL" id="RVV98231.1"/>
    </source>
</evidence>
<comment type="caution">
    <text evidence="8">The sequence shown here is derived from an EMBL/GenBank/DDBJ whole genome shotgun (WGS) entry which is preliminary data.</text>
</comment>
<organism evidence="8 9">
    <name type="scientific">Mesobaculum littorinae</name>
    <dbReference type="NCBI Taxonomy" id="2486419"/>
    <lineage>
        <taxon>Bacteria</taxon>
        <taxon>Pseudomonadati</taxon>
        <taxon>Pseudomonadota</taxon>
        <taxon>Alphaproteobacteria</taxon>
        <taxon>Rhodobacterales</taxon>
        <taxon>Roseobacteraceae</taxon>
        <taxon>Mesobaculum</taxon>
    </lineage>
</organism>
<protein>
    <submittedName>
        <fullName evidence="8">GTP-binding protein</fullName>
    </submittedName>
</protein>
<proteinExistence type="inferred from homology"/>
<keyword evidence="2" id="KW-0378">Hydrolase</keyword>
<keyword evidence="3" id="KW-0143">Chaperone</keyword>
<dbReference type="InterPro" id="IPR003495">
    <property type="entry name" value="CobW/HypB/UreG_nucleotide-bd"/>
</dbReference>
<dbReference type="OrthoDB" id="9808822at2"/>
<evidence type="ECO:0000256" key="4">
    <source>
        <dbReference type="ARBA" id="ARBA00034320"/>
    </source>
</evidence>
<evidence type="ECO:0000256" key="1">
    <source>
        <dbReference type="ARBA" id="ARBA00022741"/>
    </source>
</evidence>
<dbReference type="Gene3D" id="3.30.1220.10">
    <property type="entry name" value="CobW-like, C-terminal domain"/>
    <property type="match status" value="1"/>
</dbReference>
<evidence type="ECO:0000256" key="5">
    <source>
        <dbReference type="ARBA" id="ARBA00045658"/>
    </source>
</evidence>
<reference evidence="8 9" key="1">
    <citation type="submission" date="2018-11" db="EMBL/GenBank/DDBJ databases">
        <title>Mesobaculum littorinae gen. nov., sp. nov., isolated from Littorina scabra that represents a novel genus of the order Rhodobacteraceae.</title>
        <authorList>
            <person name="Li F."/>
        </authorList>
    </citation>
    <scope>NUCLEOTIDE SEQUENCE [LARGE SCALE GENOMIC DNA]</scope>
    <source>
        <strain evidence="8 9">M0103</strain>
    </source>
</reference>
<dbReference type="CDD" id="cd03112">
    <property type="entry name" value="CobW-like"/>
    <property type="match status" value="1"/>
</dbReference>